<dbReference type="EMBL" id="JBHSJB010000022">
    <property type="protein sequence ID" value="MFC5056588.1"/>
    <property type="molecule type" value="Genomic_DNA"/>
</dbReference>
<dbReference type="InterPro" id="IPR001451">
    <property type="entry name" value="Hexapep"/>
</dbReference>
<dbReference type="SUPFAM" id="SSF51161">
    <property type="entry name" value="Trimeric LpxA-like enzymes"/>
    <property type="match status" value="1"/>
</dbReference>
<dbReference type="PANTHER" id="PTHR23416">
    <property type="entry name" value="SIALIC ACID SYNTHASE-RELATED"/>
    <property type="match status" value="1"/>
</dbReference>
<evidence type="ECO:0000313" key="3">
    <source>
        <dbReference type="EMBL" id="MFC5056588.1"/>
    </source>
</evidence>
<dbReference type="Gene3D" id="2.160.10.10">
    <property type="entry name" value="Hexapeptide repeat proteins"/>
    <property type="match status" value="1"/>
</dbReference>
<dbReference type="InterPro" id="IPR011004">
    <property type="entry name" value="Trimer_LpxA-like_sf"/>
</dbReference>
<proteinExistence type="predicted"/>
<evidence type="ECO:0000313" key="4">
    <source>
        <dbReference type="Proteomes" id="UP001595833"/>
    </source>
</evidence>
<name>A0ABV9Y1L2_9PSEU</name>
<reference evidence="4" key="1">
    <citation type="journal article" date="2019" name="Int. J. Syst. Evol. Microbiol.">
        <title>The Global Catalogue of Microorganisms (GCM) 10K type strain sequencing project: providing services to taxonomists for standard genome sequencing and annotation.</title>
        <authorList>
            <consortium name="The Broad Institute Genomics Platform"/>
            <consortium name="The Broad Institute Genome Sequencing Center for Infectious Disease"/>
            <person name="Wu L."/>
            <person name="Ma J."/>
        </authorList>
    </citation>
    <scope>NUCLEOTIDE SEQUENCE [LARGE SCALE GENOMIC DNA]</scope>
    <source>
        <strain evidence="4">KCTC 12848</strain>
    </source>
</reference>
<sequence>MTGPPLEDRPFDGNHFDYSPWSFWDEADERAKRRQLDVRRHLAEHRGYRIGERCFLSELASVQNEEFHLGHGCYVAAGAYLSGSLHAGRDCTINPYAVVRGHVRLGDAVRIGAHTSVLGFNHTTDDPDTEVFRQPLRSTGITIGDDVWIGSHVVVLDGVTVGDRSVVAAGAVVTRDVPAGAVVGGNPARVLRWRVPALAPRSDDLVAGLTAFAETAHAQARRVLERCWDPDLGLFTDRPGSPPTVRAQCDAVEVADLLLGRAPEQLPARVQVDRLRGWQDPGTGLVGALRPDGTVEPARDGLSDPGAAYHVLSVGYALDLLGSGFAEPVHVVSRTDAAEVVAGLERQPWTTNAWAAGAWVDALGTALHWNRRRGDLGATGATEALFGWLLTRADPRTGAWGRPAPEDGLLQVVNGFYRASRGTFAQFGLPVPHPERVVDTVLEHVRDARFFRPETQNACNVLDVAHPLWLTRGTAYRADEVLGVARRLLADALGHWTDHAGFGFRAPHPTTTGLPATAPGLQGTEMWLAVIWLLADLLGLAEVLRYRPRGVHRPEPGPV</sequence>
<comment type="caution">
    <text evidence="3">The sequence shown here is derived from an EMBL/GenBank/DDBJ whole genome shotgun (WGS) entry which is preliminary data.</text>
</comment>
<gene>
    <name evidence="3" type="ORF">ACFPFM_22910</name>
</gene>
<evidence type="ECO:0000256" key="1">
    <source>
        <dbReference type="ARBA" id="ARBA00022679"/>
    </source>
</evidence>
<dbReference type="GO" id="GO:0016746">
    <property type="term" value="F:acyltransferase activity"/>
    <property type="evidence" value="ECO:0007669"/>
    <property type="project" value="UniProtKB-KW"/>
</dbReference>
<dbReference type="Proteomes" id="UP001595833">
    <property type="component" value="Unassembled WGS sequence"/>
</dbReference>
<dbReference type="RefSeq" id="WP_344042084.1">
    <property type="nucleotide sequence ID" value="NZ_BAAAKE010000032.1"/>
</dbReference>
<accession>A0ABV9Y1L2</accession>
<dbReference type="PROSITE" id="PS00101">
    <property type="entry name" value="HEXAPEP_TRANSFERASES"/>
    <property type="match status" value="1"/>
</dbReference>
<dbReference type="InterPro" id="IPR051159">
    <property type="entry name" value="Hexapeptide_acetyltransf"/>
</dbReference>
<keyword evidence="1" id="KW-0808">Transferase</keyword>
<keyword evidence="4" id="KW-1185">Reference proteome</keyword>
<organism evidence="3 4">
    <name type="scientific">Saccharothrix xinjiangensis</name>
    <dbReference type="NCBI Taxonomy" id="204798"/>
    <lineage>
        <taxon>Bacteria</taxon>
        <taxon>Bacillati</taxon>
        <taxon>Actinomycetota</taxon>
        <taxon>Actinomycetes</taxon>
        <taxon>Pseudonocardiales</taxon>
        <taxon>Pseudonocardiaceae</taxon>
        <taxon>Saccharothrix</taxon>
    </lineage>
</organism>
<keyword evidence="3" id="KW-0012">Acyltransferase</keyword>
<keyword evidence="2" id="KW-0677">Repeat</keyword>
<dbReference type="CDD" id="cd04647">
    <property type="entry name" value="LbH_MAT_like"/>
    <property type="match status" value="1"/>
</dbReference>
<dbReference type="InterPro" id="IPR018357">
    <property type="entry name" value="Hexapep_transf_CS"/>
</dbReference>
<evidence type="ECO:0000256" key="2">
    <source>
        <dbReference type="ARBA" id="ARBA00022737"/>
    </source>
</evidence>
<protein>
    <submittedName>
        <fullName evidence="3">Acyltransferase</fullName>
    </submittedName>
</protein>
<dbReference type="Pfam" id="PF00132">
    <property type="entry name" value="Hexapep"/>
    <property type="match status" value="1"/>
</dbReference>